<keyword evidence="4" id="KW-1185">Reference proteome</keyword>
<evidence type="ECO:0000256" key="1">
    <source>
        <dbReference type="SAM" id="SignalP"/>
    </source>
</evidence>
<dbReference type="EMBL" id="JBHULC010000003">
    <property type="protein sequence ID" value="MFD2519548.1"/>
    <property type="molecule type" value="Genomic_DNA"/>
</dbReference>
<protein>
    <recommendedName>
        <fullName evidence="2">DUF3108 domain-containing protein</fullName>
    </recommendedName>
</protein>
<feature type="chain" id="PRO_5045890777" description="DUF3108 domain-containing protein" evidence="1">
    <location>
        <begin position="23"/>
        <end position="232"/>
    </location>
</feature>
<dbReference type="RefSeq" id="WP_340236691.1">
    <property type="nucleotide sequence ID" value="NZ_JBBEWC010000006.1"/>
</dbReference>
<evidence type="ECO:0000313" key="4">
    <source>
        <dbReference type="Proteomes" id="UP001597510"/>
    </source>
</evidence>
<feature type="signal peptide" evidence="1">
    <location>
        <begin position="1"/>
        <end position="22"/>
    </location>
</feature>
<proteinExistence type="predicted"/>
<sequence>MKKALATLYVFVVFFYAHLSVAQDCGGYFNFKKGMKVEMTSYDKKDRPTAVTKYEVIDYKPVDGGTSLAFAHETYDAKGKLMAKSESVGKCVDGDYHTDIRNISGDMMPKSPDMKVSITGDQMVYPRDLKVGDDLKDASINIKSGFEGGMTIMNMNANITNRKVEAYETIETPAGKFDCAKLTYNMQMKFMGNRTLKCVEYLAKGVGLIKTEQFDEKGNRQAYMVVTKIEGQ</sequence>
<evidence type="ECO:0000259" key="2">
    <source>
        <dbReference type="Pfam" id="PF21347"/>
    </source>
</evidence>
<organism evidence="3 4">
    <name type="scientific">Emticicia soli</name>
    <dbReference type="NCBI Taxonomy" id="2027878"/>
    <lineage>
        <taxon>Bacteria</taxon>
        <taxon>Pseudomonadati</taxon>
        <taxon>Bacteroidota</taxon>
        <taxon>Cytophagia</taxon>
        <taxon>Cytophagales</taxon>
        <taxon>Leadbetterellaceae</taxon>
        <taxon>Emticicia</taxon>
    </lineage>
</organism>
<dbReference type="Pfam" id="PF21347">
    <property type="entry name" value="DUF3108_like"/>
    <property type="match status" value="1"/>
</dbReference>
<dbReference type="InterPro" id="IPR049279">
    <property type="entry name" value="DUF3108-like"/>
</dbReference>
<dbReference type="Gene3D" id="2.40.360.20">
    <property type="match status" value="1"/>
</dbReference>
<reference evidence="4" key="1">
    <citation type="journal article" date="2019" name="Int. J. Syst. Evol. Microbiol.">
        <title>The Global Catalogue of Microorganisms (GCM) 10K type strain sequencing project: providing services to taxonomists for standard genome sequencing and annotation.</title>
        <authorList>
            <consortium name="The Broad Institute Genomics Platform"/>
            <consortium name="The Broad Institute Genome Sequencing Center for Infectious Disease"/>
            <person name="Wu L."/>
            <person name="Ma J."/>
        </authorList>
    </citation>
    <scope>NUCLEOTIDE SEQUENCE [LARGE SCALE GENOMIC DNA]</scope>
    <source>
        <strain evidence="4">KCTC 52344</strain>
    </source>
</reference>
<gene>
    <name evidence="3" type="ORF">ACFSR2_01550</name>
</gene>
<comment type="caution">
    <text evidence="3">The sequence shown here is derived from an EMBL/GenBank/DDBJ whole genome shotgun (WGS) entry which is preliminary data.</text>
</comment>
<evidence type="ECO:0000313" key="3">
    <source>
        <dbReference type="EMBL" id="MFD2519548.1"/>
    </source>
</evidence>
<accession>A0ABW5J1B9</accession>
<keyword evidence="1" id="KW-0732">Signal</keyword>
<dbReference type="Proteomes" id="UP001597510">
    <property type="component" value="Unassembled WGS sequence"/>
</dbReference>
<feature type="domain" description="DUF3108" evidence="2">
    <location>
        <begin position="32"/>
        <end position="225"/>
    </location>
</feature>
<name>A0ABW5J1B9_9BACT</name>